<dbReference type="EMBL" id="JAVRRD010000016">
    <property type="protein sequence ID" value="KAK5050865.1"/>
    <property type="molecule type" value="Genomic_DNA"/>
</dbReference>
<keyword evidence="4" id="KW-0496">Mitochondrion</keyword>
<keyword evidence="7" id="KW-1185">Reference proteome</keyword>
<dbReference type="InterPro" id="IPR010591">
    <property type="entry name" value="ATP11"/>
</dbReference>
<dbReference type="AlphaFoldDB" id="A0AAV9N6V2"/>
<protein>
    <recommendedName>
        <fullName evidence="8">ATP synthase mitochondrial F1 complex assembly factor 1</fullName>
    </recommendedName>
</protein>
<dbReference type="GO" id="GO:0033615">
    <property type="term" value="P:mitochondrial proton-transporting ATP synthase complex assembly"/>
    <property type="evidence" value="ECO:0007669"/>
    <property type="project" value="TreeGrafter"/>
</dbReference>
<evidence type="ECO:0000256" key="4">
    <source>
        <dbReference type="ARBA" id="ARBA00023128"/>
    </source>
</evidence>
<feature type="region of interest" description="Disordered" evidence="5">
    <location>
        <begin position="101"/>
        <end position="146"/>
    </location>
</feature>
<evidence type="ECO:0000313" key="6">
    <source>
        <dbReference type="EMBL" id="KAK5050865.1"/>
    </source>
</evidence>
<dbReference type="GO" id="GO:0005739">
    <property type="term" value="C:mitochondrion"/>
    <property type="evidence" value="ECO:0007669"/>
    <property type="project" value="UniProtKB-SubCell"/>
</dbReference>
<keyword evidence="3" id="KW-0809">Transit peptide</keyword>
<dbReference type="Pfam" id="PF06644">
    <property type="entry name" value="ATP11"/>
    <property type="match status" value="1"/>
</dbReference>
<dbReference type="PANTHER" id="PTHR13126:SF0">
    <property type="entry name" value="ATP SYNTHASE MITOCHONDRIAL F1 COMPLEX ASSEMBLY FACTOR 1"/>
    <property type="match status" value="1"/>
</dbReference>
<dbReference type="RefSeq" id="XP_064705365.1">
    <property type="nucleotide sequence ID" value="XM_064847012.1"/>
</dbReference>
<feature type="compositionally biased region" description="Pro residues" evidence="5">
    <location>
        <begin position="119"/>
        <end position="128"/>
    </location>
</feature>
<evidence type="ECO:0000256" key="3">
    <source>
        <dbReference type="ARBA" id="ARBA00022946"/>
    </source>
</evidence>
<evidence type="ECO:0000256" key="5">
    <source>
        <dbReference type="SAM" id="MobiDB-lite"/>
    </source>
</evidence>
<reference evidence="6 7" key="1">
    <citation type="submission" date="2023-08" db="EMBL/GenBank/DDBJ databases">
        <title>Black Yeasts Isolated from many extreme environments.</title>
        <authorList>
            <person name="Coleine C."/>
            <person name="Stajich J.E."/>
            <person name="Selbmann L."/>
        </authorList>
    </citation>
    <scope>NUCLEOTIDE SEQUENCE [LARGE SCALE GENOMIC DNA]</scope>
    <source>
        <strain evidence="6 7">CCFEE 5792</strain>
    </source>
</reference>
<dbReference type="Proteomes" id="UP001358417">
    <property type="component" value="Unassembled WGS sequence"/>
</dbReference>
<dbReference type="GeneID" id="89971611"/>
<evidence type="ECO:0000256" key="2">
    <source>
        <dbReference type="ARBA" id="ARBA00009116"/>
    </source>
</evidence>
<comment type="caution">
    <text evidence="6">The sequence shown here is derived from an EMBL/GenBank/DDBJ whole genome shotgun (WGS) entry which is preliminary data.</text>
</comment>
<feature type="compositionally biased region" description="Low complexity" evidence="5">
    <location>
        <begin position="109"/>
        <end position="118"/>
    </location>
</feature>
<sequence>MATPTTYLSTALLRRSCSSTSTVTSLCTPRVSALRIVQRRWARVHNVRFVTTQRQAEKVLDRYREKLEEKARLEGHRSVDSLKESYKEKILEVKKTATILPEDVPPAPASQASPSAFAQPPPPPPVPQDKPAEKKQSSSNAPGIKPLSSYLDLEKVATLQNKEVEYIWRLRHANDPLSLCAVIPLETYERIYQSARKHPQFVLPLPRPAADDGSGDVKQSDQGFEGGERSAADIHFLQWGFHPPAGPPPAPGAKSSNTHTSTVLFTHLAAFKLHGTYAQPHTAITHHLDLADSHGLVLLSGSVTEGRGVSVEEGRWLLMCLQKFYDYAGHGGGIGREKRQSLLNKFSSGDQSFDLTELVDEAERIS</sequence>
<accession>A0AAV9N6V2</accession>
<evidence type="ECO:0008006" key="8">
    <source>
        <dbReference type="Google" id="ProtNLM"/>
    </source>
</evidence>
<proteinExistence type="inferred from homology"/>
<comment type="similarity">
    <text evidence="2">Belongs to the ATP11 family.</text>
</comment>
<organism evidence="6 7">
    <name type="scientific">Exophiala bonariae</name>
    <dbReference type="NCBI Taxonomy" id="1690606"/>
    <lineage>
        <taxon>Eukaryota</taxon>
        <taxon>Fungi</taxon>
        <taxon>Dikarya</taxon>
        <taxon>Ascomycota</taxon>
        <taxon>Pezizomycotina</taxon>
        <taxon>Eurotiomycetes</taxon>
        <taxon>Chaetothyriomycetidae</taxon>
        <taxon>Chaetothyriales</taxon>
        <taxon>Herpotrichiellaceae</taxon>
        <taxon>Exophiala</taxon>
    </lineage>
</organism>
<dbReference type="PANTHER" id="PTHR13126">
    <property type="entry name" value="CHAPERONE ATP11"/>
    <property type="match status" value="1"/>
</dbReference>
<comment type="subcellular location">
    <subcellularLocation>
        <location evidence="1">Mitochondrion</location>
    </subcellularLocation>
</comment>
<name>A0AAV9N6V2_9EURO</name>
<gene>
    <name evidence="6" type="ORF">LTR84_003424</name>
</gene>
<evidence type="ECO:0000313" key="7">
    <source>
        <dbReference type="Proteomes" id="UP001358417"/>
    </source>
</evidence>
<evidence type="ECO:0000256" key="1">
    <source>
        <dbReference type="ARBA" id="ARBA00004173"/>
    </source>
</evidence>